<proteinExistence type="predicted"/>
<evidence type="ECO:0000313" key="2">
    <source>
        <dbReference type="Proteomes" id="UP000019149"/>
    </source>
</evidence>
<evidence type="ECO:0000313" key="1">
    <source>
        <dbReference type="EMBL" id="EUB55845.1"/>
    </source>
</evidence>
<comment type="caution">
    <text evidence="1">The sequence shown here is derived from an EMBL/GenBank/DDBJ whole genome shotgun (WGS) entry which is preliminary data.</text>
</comment>
<sequence length="126" mass="14626">MSCRVQHLPPSQIRTYSEIEFGNFISNSIVFGKEKYFVEKCISKIYILKIARFCFNNLAFNLNKKYLSIKAMETWGTVAAGGQDLLSNISIHIAYFIIRSNSKNGQKINFLLKIWLTFLCKNNIFR</sequence>
<dbReference type="RefSeq" id="XP_024347041.1">
    <property type="nucleotide sequence ID" value="XM_024498536.1"/>
</dbReference>
<protein>
    <submittedName>
        <fullName evidence="1">Uncharacterized protein</fullName>
    </submittedName>
</protein>
<organism evidence="1 2">
    <name type="scientific">Echinococcus granulosus</name>
    <name type="common">Hydatid tapeworm</name>
    <dbReference type="NCBI Taxonomy" id="6210"/>
    <lineage>
        <taxon>Eukaryota</taxon>
        <taxon>Metazoa</taxon>
        <taxon>Spiralia</taxon>
        <taxon>Lophotrochozoa</taxon>
        <taxon>Platyhelminthes</taxon>
        <taxon>Cestoda</taxon>
        <taxon>Eucestoda</taxon>
        <taxon>Cyclophyllidea</taxon>
        <taxon>Taeniidae</taxon>
        <taxon>Echinococcus</taxon>
        <taxon>Echinococcus granulosus group</taxon>
    </lineage>
</organism>
<reference evidence="1 2" key="1">
    <citation type="journal article" date="2013" name="Nat. Genet.">
        <title>The genome of the hydatid tapeworm Echinococcus granulosus.</title>
        <authorList>
            <person name="Zheng H."/>
            <person name="Zhang W."/>
            <person name="Zhang L."/>
            <person name="Zhang Z."/>
            <person name="Li J."/>
            <person name="Lu G."/>
            <person name="Zhu Y."/>
            <person name="Wang Y."/>
            <person name="Huang Y."/>
            <person name="Liu J."/>
            <person name="Kang H."/>
            <person name="Chen J."/>
            <person name="Wang L."/>
            <person name="Chen A."/>
            <person name="Yu S."/>
            <person name="Gao Z."/>
            <person name="Jin L."/>
            <person name="Gu W."/>
            <person name="Wang Z."/>
            <person name="Zhao L."/>
            <person name="Shi B."/>
            <person name="Wen H."/>
            <person name="Lin R."/>
            <person name="Jones M.K."/>
            <person name="Brejova B."/>
            <person name="Vinar T."/>
            <person name="Zhao G."/>
            <person name="McManus D.P."/>
            <person name="Chen Z."/>
            <person name="Zhou Y."/>
            <person name="Wang S."/>
        </authorList>
    </citation>
    <scope>NUCLEOTIDE SEQUENCE [LARGE SCALE GENOMIC DNA]</scope>
</reference>
<dbReference type="GeneID" id="36345002"/>
<dbReference type="Proteomes" id="UP000019149">
    <property type="component" value="Unassembled WGS sequence"/>
</dbReference>
<dbReference type="EMBL" id="APAU02000141">
    <property type="protein sequence ID" value="EUB55845.1"/>
    <property type="molecule type" value="Genomic_DNA"/>
</dbReference>
<dbReference type="AlphaFoldDB" id="W6U423"/>
<accession>W6U423</accession>
<dbReference type="KEGG" id="egl:EGR_09287"/>
<keyword evidence="2" id="KW-1185">Reference proteome</keyword>
<dbReference type="CTD" id="36345002"/>
<gene>
    <name evidence="1" type="ORF">EGR_09287</name>
</gene>
<name>W6U423_ECHGR</name>